<comment type="caution">
    <text evidence="1">The sequence shown here is derived from an EMBL/GenBank/DDBJ whole genome shotgun (WGS) entry which is preliminary data.</text>
</comment>
<evidence type="ECO:0000313" key="2">
    <source>
        <dbReference type="Proteomes" id="UP000606974"/>
    </source>
</evidence>
<sequence length="62" mass="6617">MDHVVGGLIKAGRDFGSKGGDAEDGGNKALEFRDGILFKVIKVSIEARNGLREILLVKGNFS</sequence>
<proteinExistence type="predicted"/>
<reference evidence="1" key="1">
    <citation type="submission" date="2020-02" db="EMBL/GenBank/DDBJ databases">
        <authorList>
            <person name="Palmer J.M."/>
        </authorList>
    </citation>
    <scope>NUCLEOTIDE SEQUENCE</scope>
    <source>
        <strain evidence="1">EPUS1.4</strain>
        <tissue evidence="1">Thallus</tissue>
    </source>
</reference>
<dbReference type="Proteomes" id="UP000606974">
    <property type="component" value="Unassembled WGS sequence"/>
</dbReference>
<keyword evidence="2" id="KW-1185">Reference proteome</keyword>
<gene>
    <name evidence="1" type="ORF">GJ744_005711</name>
</gene>
<dbReference type="AlphaFoldDB" id="A0A8H7E8M1"/>
<accession>A0A8H7E8M1</accession>
<protein>
    <submittedName>
        <fullName evidence="1">Uncharacterized protein</fullName>
    </submittedName>
</protein>
<dbReference type="EMBL" id="JAACFV010000025">
    <property type="protein sequence ID" value="KAF7510881.1"/>
    <property type="molecule type" value="Genomic_DNA"/>
</dbReference>
<name>A0A8H7E8M1_9EURO</name>
<organism evidence="1 2">
    <name type="scientific">Endocarpon pusillum</name>
    <dbReference type="NCBI Taxonomy" id="364733"/>
    <lineage>
        <taxon>Eukaryota</taxon>
        <taxon>Fungi</taxon>
        <taxon>Dikarya</taxon>
        <taxon>Ascomycota</taxon>
        <taxon>Pezizomycotina</taxon>
        <taxon>Eurotiomycetes</taxon>
        <taxon>Chaetothyriomycetidae</taxon>
        <taxon>Verrucariales</taxon>
        <taxon>Verrucariaceae</taxon>
        <taxon>Endocarpon</taxon>
    </lineage>
</organism>
<evidence type="ECO:0000313" key="1">
    <source>
        <dbReference type="EMBL" id="KAF7510881.1"/>
    </source>
</evidence>